<feature type="domain" description="VTT" evidence="7">
    <location>
        <begin position="82"/>
        <end position="194"/>
    </location>
</feature>
<evidence type="ECO:0000313" key="8">
    <source>
        <dbReference type="EMBL" id="SVA32260.1"/>
    </source>
</evidence>
<keyword evidence="4 6" id="KW-1133">Transmembrane helix</keyword>
<feature type="transmembrane region" description="Helical" evidence="6">
    <location>
        <begin position="217"/>
        <end position="238"/>
    </location>
</feature>
<keyword evidence="2" id="KW-1003">Cell membrane</keyword>
<dbReference type="GO" id="GO:0005886">
    <property type="term" value="C:plasma membrane"/>
    <property type="evidence" value="ECO:0007669"/>
    <property type="project" value="UniProtKB-SubCell"/>
</dbReference>
<feature type="transmembrane region" description="Helical" evidence="6">
    <location>
        <begin position="57"/>
        <end position="80"/>
    </location>
</feature>
<evidence type="ECO:0000256" key="1">
    <source>
        <dbReference type="ARBA" id="ARBA00004651"/>
    </source>
</evidence>
<proteinExistence type="predicted"/>
<evidence type="ECO:0000256" key="4">
    <source>
        <dbReference type="ARBA" id="ARBA00022989"/>
    </source>
</evidence>
<name>A0A381UVW0_9ZZZZ</name>
<protein>
    <recommendedName>
        <fullName evidence="7">VTT domain-containing protein</fullName>
    </recommendedName>
</protein>
<sequence>MNFKSSNFKIYLGSVYAIILLAVIYFLFSNFDVSDLTSYEFIRENKDLILKYKESNIFFLTIIFFIITVLLNLLLCPMLLPTLVIGFIFGKWLGTLILLFGNTLGGVLLYLLAKTFFSELIREKFATKFSKFIEFFNKNEIVYFMFFRFIGGGGTPFPIQNVLPVIFNMSAKNYIFATFLGIIPTTFVTTALGSGIENIIEQNAELDFLSVFLSPEIYLPILGFFIILILSFVLKNIFFKTK</sequence>
<feature type="transmembrane region" description="Helical" evidence="6">
    <location>
        <begin position="10"/>
        <end position="28"/>
    </location>
</feature>
<accession>A0A381UVW0</accession>
<evidence type="ECO:0000256" key="6">
    <source>
        <dbReference type="SAM" id="Phobius"/>
    </source>
</evidence>
<keyword evidence="5 6" id="KW-0472">Membrane</keyword>
<evidence type="ECO:0000256" key="5">
    <source>
        <dbReference type="ARBA" id="ARBA00023136"/>
    </source>
</evidence>
<comment type="subcellular location">
    <subcellularLocation>
        <location evidence="1">Cell membrane</location>
        <topology evidence="1">Multi-pass membrane protein</topology>
    </subcellularLocation>
</comment>
<feature type="transmembrane region" description="Helical" evidence="6">
    <location>
        <begin position="92"/>
        <end position="113"/>
    </location>
</feature>
<dbReference type="InterPro" id="IPR015414">
    <property type="entry name" value="TMEM64"/>
</dbReference>
<dbReference type="PANTHER" id="PTHR12677">
    <property type="entry name" value="GOLGI APPARATUS MEMBRANE PROTEIN TVP38-RELATED"/>
    <property type="match status" value="1"/>
</dbReference>
<dbReference type="EMBL" id="UINC01007248">
    <property type="protein sequence ID" value="SVA32260.1"/>
    <property type="molecule type" value="Genomic_DNA"/>
</dbReference>
<evidence type="ECO:0000256" key="2">
    <source>
        <dbReference type="ARBA" id="ARBA00022475"/>
    </source>
</evidence>
<gene>
    <name evidence="8" type="ORF">METZ01_LOCUS85114</name>
</gene>
<feature type="transmembrane region" description="Helical" evidence="6">
    <location>
        <begin position="141"/>
        <end position="167"/>
    </location>
</feature>
<reference evidence="8" key="1">
    <citation type="submission" date="2018-05" db="EMBL/GenBank/DDBJ databases">
        <authorList>
            <person name="Lanie J.A."/>
            <person name="Ng W.-L."/>
            <person name="Kazmierczak K.M."/>
            <person name="Andrzejewski T.M."/>
            <person name="Davidsen T.M."/>
            <person name="Wayne K.J."/>
            <person name="Tettelin H."/>
            <person name="Glass J.I."/>
            <person name="Rusch D."/>
            <person name="Podicherti R."/>
            <person name="Tsui H.-C.T."/>
            <person name="Winkler M.E."/>
        </authorList>
    </citation>
    <scope>NUCLEOTIDE SEQUENCE</scope>
</reference>
<organism evidence="8">
    <name type="scientific">marine metagenome</name>
    <dbReference type="NCBI Taxonomy" id="408172"/>
    <lineage>
        <taxon>unclassified sequences</taxon>
        <taxon>metagenomes</taxon>
        <taxon>ecological metagenomes</taxon>
    </lineage>
</organism>
<dbReference type="PANTHER" id="PTHR12677:SF59">
    <property type="entry name" value="GOLGI APPARATUS MEMBRANE PROTEIN TVP38-RELATED"/>
    <property type="match status" value="1"/>
</dbReference>
<evidence type="ECO:0000259" key="7">
    <source>
        <dbReference type="Pfam" id="PF09335"/>
    </source>
</evidence>
<dbReference type="Pfam" id="PF09335">
    <property type="entry name" value="VTT_dom"/>
    <property type="match status" value="1"/>
</dbReference>
<evidence type="ECO:0000256" key="3">
    <source>
        <dbReference type="ARBA" id="ARBA00022692"/>
    </source>
</evidence>
<feature type="transmembrane region" description="Helical" evidence="6">
    <location>
        <begin position="174"/>
        <end position="197"/>
    </location>
</feature>
<dbReference type="InterPro" id="IPR032816">
    <property type="entry name" value="VTT_dom"/>
</dbReference>
<dbReference type="AlphaFoldDB" id="A0A381UVW0"/>
<keyword evidence="3 6" id="KW-0812">Transmembrane</keyword>